<organism evidence="2 3">
    <name type="scientific">Pholiota conissans</name>
    <dbReference type="NCBI Taxonomy" id="109636"/>
    <lineage>
        <taxon>Eukaryota</taxon>
        <taxon>Fungi</taxon>
        <taxon>Dikarya</taxon>
        <taxon>Basidiomycota</taxon>
        <taxon>Agaricomycotina</taxon>
        <taxon>Agaricomycetes</taxon>
        <taxon>Agaricomycetidae</taxon>
        <taxon>Agaricales</taxon>
        <taxon>Agaricineae</taxon>
        <taxon>Strophariaceae</taxon>
        <taxon>Pholiota</taxon>
    </lineage>
</organism>
<protein>
    <submittedName>
        <fullName evidence="2">Uncharacterized protein</fullName>
    </submittedName>
</protein>
<evidence type="ECO:0000313" key="2">
    <source>
        <dbReference type="EMBL" id="KAF9471291.1"/>
    </source>
</evidence>
<dbReference type="EMBL" id="MU155716">
    <property type="protein sequence ID" value="KAF9471291.1"/>
    <property type="molecule type" value="Genomic_DNA"/>
</dbReference>
<gene>
    <name evidence="2" type="ORF">BDN70DRAFT_977169</name>
</gene>
<name>A0A9P6CLL2_9AGAR</name>
<evidence type="ECO:0000313" key="3">
    <source>
        <dbReference type="Proteomes" id="UP000807469"/>
    </source>
</evidence>
<dbReference type="AlphaFoldDB" id="A0A9P6CLL2"/>
<dbReference type="OrthoDB" id="3054399at2759"/>
<evidence type="ECO:0000256" key="1">
    <source>
        <dbReference type="SAM" id="MobiDB-lite"/>
    </source>
</evidence>
<accession>A0A9P6CLL2</accession>
<sequence length="116" mass="13639">RLYRNFVFSYMLDIARLDKRDPGGVAELNRMSNVYKRRSELASSRVDILKAQGFNDRVIALAQETEAHSDDESDDEGETYTITRKEGRSEKVTNLFRMCDEMHRRIVKTQRGRNHR</sequence>
<feature type="region of interest" description="Disordered" evidence="1">
    <location>
        <begin position="64"/>
        <end position="84"/>
    </location>
</feature>
<feature type="non-terminal residue" evidence="2">
    <location>
        <position position="1"/>
    </location>
</feature>
<dbReference type="Proteomes" id="UP000807469">
    <property type="component" value="Unassembled WGS sequence"/>
</dbReference>
<reference evidence="2" key="1">
    <citation type="submission" date="2020-11" db="EMBL/GenBank/DDBJ databases">
        <authorList>
            <consortium name="DOE Joint Genome Institute"/>
            <person name="Ahrendt S."/>
            <person name="Riley R."/>
            <person name="Andreopoulos W."/>
            <person name="Labutti K."/>
            <person name="Pangilinan J."/>
            <person name="Ruiz-Duenas F.J."/>
            <person name="Barrasa J.M."/>
            <person name="Sanchez-Garcia M."/>
            <person name="Camarero S."/>
            <person name="Miyauchi S."/>
            <person name="Serrano A."/>
            <person name="Linde D."/>
            <person name="Babiker R."/>
            <person name="Drula E."/>
            <person name="Ayuso-Fernandez I."/>
            <person name="Pacheco R."/>
            <person name="Padilla G."/>
            <person name="Ferreira P."/>
            <person name="Barriuso J."/>
            <person name="Kellner H."/>
            <person name="Castanera R."/>
            <person name="Alfaro M."/>
            <person name="Ramirez L."/>
            <person name="Pisabarro A.G."/>
            <person name="Kuo A."/>
            <person name="Tritt A."/>
            <person name="Lipzen A."/>
            <person name="He G."/>
            <person name="Yan M."/>
            <person name="Ng V."/>
            <person name="Cullen D."/>
            <person name="Martin F."/>
            <person name="Rosso M.-N."/>
            <person name="Henrissat B."/>
            <person name="Hibbett D."/>
            <person name="Martinez A.T."/>
            <person name="Grigoriev I.V."/>
        </authorList>
    </citation>
    <scope>NUCLEOTIDE SEQUENCE</scope>
    <source>
        <strain evidence="2">CIRM-BRFM 674</strain>
    </source>
</reference>
<proteinExistence type="predicted"/>
<comment type="caution">
    <text evidence="2">The sequence shown here is derived from an EMBL/GenBank/DDBJ whole genome shotgun (WGS) entry which is preliminary data.</text>
</comment>
<keyword evidence="3" id="KW-1185">Reference proteome</keyword>